<reference evidence="8 9" key="1">
    <citation type="journal article" date="2019" name="Sci. Rep.">
        <title>A high-quality genome of Eragrostis curvula grass provides insights into Poaceae evolution and supports new strategies to enhance forage quality.</title>
        <authorList>
            <person name="Carballo J."/>
            <person name="Santos B.A.C.M."/>
            <person name="Zappacosta D."/>
            <person name="Garbus I."/>
            <person name="Selva J.P."/>
            <person name="Gallo C.A."/>
            <person name="Diaz A."/>
            <person name="Albertini E."/>
            <person name="Caccamo M."/>
            <person name="Echenique V."/>
        </authorList>
    </citation>
    <scope>NUCLEOTIDE SEQUENCE [LARGE SCALE GENOMIC DNA]</scope>
    <source>
        <strain evidence="9">cv. Victoria</strain>
        <tissue evidence="8">Leaf</tissue>
    </source>
</reference>
<comment type="subcellular location">
    <subcellularLocation>
        <location evidence="1">Nucleus</location>
    </subcellularLocation>
</comment>
<accession>A0A5J9T2S4</accession>
<evidence type="ECO:0000256" key="1">
    <source>
        <dbReference type="ARBA" id="ARBA00004123"/>
    </source>
</evidence>
<dbReference type="GO" id="GO:0009873">
    <property type="term" value="P:ethylene-activated signaling pathway"/>
    <property type="evidence" value="ECO:0007669"/>
    <property type="project" value="UniProtKB-KW"/>
</dbReference>
<feature type="non-terminal residue" evidence="8">
    <location>
        <position position="1"/>
    </location>
</feature>
<evidence type="ECO:0000256" key="2">
    <source>
        <dbReference type="ARBA" id="ARBA00009416"/>
    </source>
</evidence>
<dbReference type="GO" id="GO:0003677">
    <property type="term" value="F:DNA binding"/>
    <property type="evidence" value="ECO:0007669"/>
    <property type="project" value="TreeGrafter"/>
</dbReference>
<keyword evidence="3" id="KW-0936">Ethylene signaling pathway</keyword>
<evidence type="ECO:0000256" key="4">
    <source>
        <dbReference type="ARBA" id="ARBA00023242"/>
    </source>
</evidence>
<name>A0A5J9T2S4_9POAL</name>
<dbReference type="SUPFAM" id="SSF116768">
    <property type="entry name" value="DNA-binding domain of EIN3-like"/>
    <property type="match status" value="1"/>
</dbReference>
<dbReference type="AlphaFoldDB" id="A0A5J9T2S4"/>
<dbReference type="InterPro" id="IPR047091">
    <property type="entry name" value="EIN3-like_DNA-bd"/>
</dbReference>
<evidence type="ECO:0000313" key="8">
    <source>
        <dbReference type="EMBL" id="TVU05228.1"/>
    </source>
</evidence>
<dbReference type="GO" id="GO:0003700">
    <property type="term" value="F:DNA-binding transcription factor activity"/>
    <property type="evidence" value="ECO:0007669"/>
    <property type="project" value="InterPro"/>
</dbReference>
<dbReference type="Gramene" id="TVU05228">
    <property type="protein sequence ID" value="TVU05228"/>
    <property type="gene ID" value="EJB05_48386"/>
</dbReference>
<dbReference type="PANTHER" id="PTHR33305">
    <property type="entry name" value="ETHYLENE INSENSITIVE 3-LIKE 2 PROTEIN"/>
    <property type="match status" value="1"/>
</dbReference>
<dbReference type="InterPro" id="IPR006957">
    <property type="entry name" value="EIN3"/>
</dbReference>
<keyword evidence="5" id="KW-0175">Coiled coil</keyword>
<comment type="caution">
    <text evidence="8">The sequence shown here is derived from an EMBL/GenBank/DDBJ whole genome shotgun (WGS) entry which is preliminary data.</text>
</comment>
<dbReference type="Gene3D" id="1.10.3180.10">
    <property type="entry name" value="DNA-binding domain of EIN3-like"/>
    <property type="match status" value="2"/>
</dbReference>
<comment type="similarity">
    <text evidence="2">Belongs to the EIN3 family.</text>
</comment>
<sequence>MDQLTMLASELGDASDFEVDGVNNLSENDVSDEEIDAEELARRMWKDKIKLKRIKERQQKLAMQRLELENSKTKKLSDQALRKKMARAHDGILKYMLKLMEVCNARGFVYGIIPDKGKPVSGASDNIREWWKEKVKFDKNGPAAIAKYEVENSVLGNAKTSGTKSQCSLMDLQDATLGSLLSALMQHCNPQQRRYPLDKGVPPPWWPSGNEAWWTALGLPKGEAPPYKKPHDLKKILPSLSLQGTERRIYSSGDEYDVDCSEEPPRSTSSNDEEGDPQLVLPIQVEQTSTRGNRRRRHSKHSDQVLSNEVTNKPRKRKSPSGISQVAEHDVKVIQRNDNNPPEVLSDTIRDMNGFDLVEMVSAPNLLTGLNHISTIGALQQQGSSQMNFLSTGAANNDYNCSQAANATQSSIYLEDQPLACESSNIANSWSANSFQQDQPLAVIGPTGFNSPPIVHQTSSMQQSLPVSMNHQVPTMETGVLGESTSYSHDMAGSVSSSAVAGQAHQFMDDALYSEPAVGRPFEGLPLDFFPTTNQLLDIDNLLDDDDLMQYLGT</sequence>
<evidence type="ECO:0000256" key="3">
    <source>
        <dbReference type="ARBA" id="ARBA00022745"/>
    </source>
</evidence>
<gene>
    <name evidence="8" type="ORF">EJB05_48386</name>
</gene>
<proteinExistence type="inferred from homology"/>
<dbReference type="EMBL" id="RWGY01000051">
    <property type="protein sequence ID" value="TVU05228.1"/>
    <property type="molecule type" value="Genomic_DNA"/>
</dbReference>
<dbReference type="FunFam" id="1.10.3180.10:FF:000002">
    <property type="entry name" value="Ethylene insensitive 3-like 1"/>
    <property type="match status" value="1"/>
</dbReference>
<dbReference type="GO" id="GO:0005634">
    <property type="term" value="C:nucleus"/>
    <property type="evidence" value="ECO:0007669"/>
    <property type="project" value="UniProtKB-SubCell"/>
</dbReference>
<evidence type="ECO:0000313" key="9">
    <source>
        <dbReference type="Proteomes" id="UP000324897"/>
    </source>
</evidence>
<evidence type="ECO:0000256" key="5">
    <source>
        <dbReference type="SAM" id="Coils"/>
    </source>
</evidence>
<keyword evidence="4" id="KW-0539">Nucleus</keyword>
<dbReference type="OrthoDB" id="2017676at2759"/>
<keyword evidence="9" id="KW-1185">Reference proteome</keyword>
<protein>
    <recommendedName>
        <fullName evidence="7">Ethylene insensitive 3-like DNA-binding domain-containing protein</fullName>
    </recommendedName>
</protein>
<evidence type="ECO:0000256" key="6">
    <source>
        <dbReference type="SAM" id="MobiDB-lite"/>
    </source>
</evidence>
<dbReference type="Pfam" id="PF04873">
    <property type="entry name" value="EIN3_DNA-bd"/>
    <property type="match status" value="1"/>
</dbReference>
<feature type="domain" description="Ethylene insensitive 3-like DNA-binding" evidence="7">
    <location>
        <begin position="38"/>
        <end position="249"/>
    </location>
</feature>
<dbReference type="Proteomes" id="UP000324897">
    <property type="component" value="Unassembled WGS sequence"/>
</dbReference>
<feature type="coiled-coil region" evidence="5">
    <location>
        <begin position="51"/>
        <end position="83"/>
    </location>
</feature>
<evidence type="ECO:0000259" key="7">
    <source>
        <dbReference type="Pfam" id="PF04873"/>
    </source>
</evidence>
<dbReference type="InterPro" id="IPR023278">
    <property type="entry name" value="Ethylene_insens-like_DNA-bd"/>
</dbReference>
<organism evidence="8 9">
    <name type="scientific">Eragrostis curvula</name>
    <name type="common">weeping love grass</name>
    <dbReference type="NCBI Taxonomy" id="38414"/>
    <lineage>
        <taxon>Eukaryota</taxon>
        <taxon>Viridiplantae</taxon>
        <taxon>Streptophyta</taxon>
        <taxon>Embryophyta</taxon>
        <taxon>Tracheophyta</taxon>
        <taxon>Spermatophyta</taxon>
        <taxon>Magnoliopsida</taxon>
        <taxon>Liliopsida</taxon>
        <taxon>Poales</taxon>
        <taxon>Poaceae</taxon>
        <taxon>PACMAD clade</taxon>
        <taxon>Chloridoideae</taxon>
        <taxon>Eragrostideae</taxon>
        <taxon>Eragrostidinae</taxon>
        <taxon>Eragrostis</taxon>
    </lineage>
</organism>
<feature type="region of interest" description="Disordered" evidence="6">
    <location>
        <begin position="252"/>
        <end position="331"/>
    </location>
</feature>
<dbReference type="PANTHER" id="PTHR33305:SF48">
    <property type="entry name" value="OS08G0508700 PROTEIN"/>
    <property type="match status" value="1"/>
</dbReference>